<keyword evidence="4" id="KW-1185">Reference proteome</keyword>
<accession>A0ABM1FR48</accession>
<gene>
    <name evidence="5" type="primary">LOC107006517</name>
</gene>
<feature type="region of interest" description="Disordered" evidence="2">
    <location>
        <begin position="35"/>
        <end position="73"/>
    </location>
</feature>
<keyword evidence="1" id="KW-0863">Zinc-finger</keyword>
<reference evidence="4" key="1">
    <citation type="journal article" date="2014" name="Nat. Genet.">
        <title>The genome of the stress-tolerant wild tomato species Solanum pennellii.</title>
        <authorList>
            <person name="Bolger A."/>
            <person name="Scossa F."/>
            <person name="Bolger M.E."/>
            <person name="Lanz C."/>
            <person name="Maumus F."/>
            <person name="Tohge T."/>
            <person name="Quesneville H."/>
            <person name="Alseekh S."/>
            <person name="Sorensen I."/>
            <person name="Lichtenstein G."/>
            <person name="Fich E.A."/>
            <person name="Conte M."/>
            <person name="Keller H."/>
            <person name="Schneeberger K."/>
            <person name="Schwacke R."/>
            <person name="Ofner I."/>
            <person name="Vrebalov J."/>
            <person name="Xu Y."/>
            <person name="Osorio S."/>
            <person name="Aflitos S.A."/>
            <person name="Schijlen E."/>
            <person name="Jimenez-Gomez J.M."/>
            <person name="Ryngajllo M."/>
            <person name="Kimura S."/>
            <person name="Kumar R."/>
            <person name="Koenig D."/>
            <person name="Headland L.R."/>
            <person name="Maloof J.N."/>
            <person name="Sinha N."/>
            <person name="van Ham R.C."/>
            <person name="Lankhorst R.K."/>
            <person name="Mao L."/>
            <person name="Vogel A."/>
            <person name="Arsova B."/>
            <person name="Panstruga R."/>
            <person name="Fei Z."/>
            <person name="Rose J.K."/>
            <person name="Zamir D."/>
            <person name="Carrari F."/>
            <person name="Giovannoni J.J."/>
            <person name="Weigel D."/>
            <person name="Usadel B."/>
            <person name="Fernie A.R."/>
        </authorList>
    </citation>
    <scope>NUCLEOTIDE SEQUENCE [LARGE SCALE GENOMIC DNA]</scope>
    <source>
        <strain evidence="4">cv. LA0716</strain>
    </source>
</reference>
<dbReference type="Gene3D" id="4.10.60.10">
    <property type="entry name" value="Zinc finger, CCHC-type"/>
    <property type="match status" value="1"/>
</dbReference>
<feature type="compositionally biased region" description="Basic residues" evidence="2">
    <location>
        <begin position="49"/>
        <end position="59"/>
    </location>
</feature>
<dbReference type="InterPro" id="IPR001878">
    <property type="entry name" value="Znf_CCHC"/>
</dbReference>
<dbReference type="Proteomes" id="UP000694930">
    <property type="component" value="Chromosome 12"/>
</dbReference>
<feature type="domain" description="CCHC-type" evidence="3">
    <location>
        <begin position="89"/>
        <end position="104"/>
    </location>
</feature>
<dbReference type="Pfam" id="PF00098">
    <property type="entry name" value="zf-CCHC"/>
    <property type="match status" value="1"/>
</dbReference>
<keyword evidence="1" id="KW-0862">Zinc</keyword>
<evidence type="ECO:0000259" key="3">
    <source>
        <dbReference type="PROSITE" id="PS50158"/>
    </source>
</evidence>
<evidence type="ECO:0000313" key="4">
    <source>
        <dbReference type="Proteomes" id="UP000694930"/>
    </source>
</evidence>
<sequence>MCNELKRAQQIKRNQMSERYQLGDFCAQFGIEGPSNPNQKIFSKEDQKRRYKKRHRSKRYKEMKEGKKASRKATRFARNFSKRDLKNIKCYKCGKFDHLASNCKAEKLKALELDDSTEEKIYELLYESDSGSSHYSSDSNSDKDKSDATNKCVNCTGDTCVCGQDESYKIQSQIEE</sequence>
<evidence type="ECO:0000256" key="1">
    <source>
        <dbReference type="PROSITE-ProRule" id="PRU00047"/>
    </source>
</evidence>
<proteinExistence type="predicted"/>
<feature type="compositionally biased region" description="Low complexity" evidence="2">
    <location>
        <begin position="128"/>
        <end position="139"/>
    </location>
</feature>
<protein>
    <submittedName>
        <fullName evidence="5">Uncharacterized protein LOC107006517</fullName>
    </submittedName>
</protein>
<dbReference type="InterPro" id="IPR036875">
    <property type="entry name" value="Znf_CCHC_sf"/>
</dbReference>
<dbReference type="SUPFAM" id="SSF57756">
    <property type="entry name" value="Retrovirus zinc finger-like domains"/>
    <property type="match status" value="1"/>
</dbReference>
<organism evidence="4 5">
    <name type="scientific">Solanum pennellii</name>
    <name type="common">Tomato</name>
    <name type="synonym">Lycopersicon pennellii</name>
    <dbReference type="NCBI Taxonomy" id="28526"/>
    <lineage>
        <taxon>Eukaryota</taxon>
        <taxon>Viridiplantae</taxon>
        <taxon>Streptophyta</taxon>
        <taxon>Embryophyta</taxon>
        <taxon>Tracheophyta</taxon>
        <taxon>Spermatophyta</taxon>
        <taxon>Magnoliopsida</taxon>
        <taxon>eudicotyledons</taxon>
        <taxon>Gunneridae</taxon>
        <taxon>Pentapetalae</taxon>
        <taxon>asterids</taxon>
        <taxon>lamiids</taxon>
        <taxon>Solanales</taxon>
        <taxon>Solanaceae</taxon>
        <taxon>Solanoideae</taxon>
        <taxon>Solaneae</taxon>
        <taxon>Solanum</taxon>
        <taxon>Solanum subgen. Lycopersicon</taxon>
    </lineage>
</organism>
<reference evidence="5" key="2">
    <citation type="submission" date="2025-08" db="UniProtKB">
        <authorList>
            <consortium name="RefSeq"/>
        </authorList>
    </citation>
    <scope>IDENTIFICATION</scope>
</reference>
<keyword evidence="1" id="KW-0479">Metal-binding</keyword>
<evidence type="ECO:0000313" key="5">
    <source>
        <dbReference type="RefSeq" id="XP_015060537.1"/>
    </source>
</evidence>
<dbReference type="GeneID" id="107006517"/>
<dbReference type="PANTHER" id="PTHR33054">
    <property type="entry name" value="CCHC-TYPE DOMAIN-CONTAINING PROTEIN"/>
    <property type="match status" value="1"/>
</dbReference>
<dbReference type="PROSITE" id="PS50158">
    <property type="entry name" value="ZF_CCHC"/>
    <property type="match status" value="1"/>
</dbReference>
<dbReference type="PANTHER" id="PTHR33054:SF12">
    <property type="entry name" value="ZINC KNUCKLE FAMILY PROTEIN"/>
    <property type="match status" value="1"/>
</dbReference>
<name>A0ABM1FR48_SOLPN</name>
<dbReference type="RefSeq" id="XP_015060537.1">
    <property type="nucleotide sequence ID" value="XM_015205051.1"/>
</dbReference>
<dbReference type="SMART" id="SM00343">
    <property type="entry name" value="ZnF_C2HC"/>
    <property type="match status" value="1"/>
</dbReference>
<evidence type="ECO:0000256" key="2">
    <source>
        <dbReference type="SAM" id="MobiDB-lite"/>
    </source>
</evidence>
<feature type="region of interest" description="Disordered" evidence="2">
    <location>
        <begin position="128"/>
        <end position="150"/>
    </location>
</feature>